<organism evidence="7 8">
    <name type="scientific">Ancylostoma ceylanicum</name>
    <dbReference type="NCBI Taxonomy" id="53326"/>
    <lineage>
        <taxon>Eukaryota</taxon>
        <taxon>Metazoa</taxon>
        <taxon>Ecdysozoa</taxon>
        <taxon>Nematoda</taxon>
        <taxon>Chromadorea</taxon>
        <taxon>Rhabditida</taxon>
        <taxon>Rhabditina</taxon>
        <taxon>Rhabditomorpha</taxon>
        <taxon>Strongyloidea</taxon>
        <taxon>Ancylostomatidae</taxon>
        <taxon>Ancylostomatinae</taxon>
        <taxon>Ancylostoma</taxon>
    </lineage>
</organism>
<gene>
    <name evidence="7" type="primary">Acey_s0165.g43</name>
    <name evidence="7" type="ORF">Y032_0165g43</name>
</gene>
<dbReference type="SUPFAM" id="SSF140718">
    <property type="entry name" value="Mediator hinge subcomplex-like"/>
    <property type="match status" value="1"/>
</dbReference>
<keyword evidence="4 6" id="KW-0804">Transcription</keyword>
<comment type="function">
    <text evidence="6">Component of the Mediator complex, a coactivator involved in the regulated transcription of nearly all RNA polymerase II-dependent genes. Mediator functions as a bridge to convey information from gene-specific regulatory proteins to the basal RNA polymerase II transcription machinery. Mediator is recruited to promoters by direct interactions with regulatory proteins and serves as a scaffold for the assembly of a functional preinitiation complex with RNA polymerase II and the general transcription factors.</text>
</comment>
<accession>A0A016SWZ1</accession>
<keyword evidence="2 6" id="KW-0805">Transcription regulation</keyword>
<evidence type="ECO:0000256" key="6">
    <source>
        <dbReference type="RuleBase" id="RU366036"/>
    </source>
</evidence>
<dbReference type="Gene3D" id="6.10.280.10">
    <property type="entry name" value="Mediator complex, subunit Med21"/>
    <property type="match status" value="1"/>
</dbReference>
<comment type="subunit">
    <text evidence="6">Component of the Mediator complex.</text>
</comment>
<dbReference type="GO" id="GO:0016592">
    <property type="term" value="C:mediator complex"/>
    <property type="evidence" value="ECO:0007669"/>
    <property type="project" value="UniProtKB-UniRule"/>
</dbReference>
<dbReference type="EMBL" id="JARK01001501">
    <property type="protein sequence ID" value="EYB94980.1"/>
    <property type="molecule type" value="Genomic_DNA"/>
</dbReference>
<dbReference type="GO" id="GO:0003712">
    <property type="term" value="F:transcription coregulator activity"/>
    <property type="evidence" value="ECO:0007669"/>
    <property type="project" value="TreeGrafter"/>
</dbReference>
<keyword evidence="3 6" id="KW-0010">Activator</keyword>
<reference evidence="8" key="1">
    <citation type="journal article" date="2015" name="Nat. Genet.">
        <title>The genome and transcriptome of the zoonotic hookworm Ancylostoma ceylanicum identify infection-specific gene families.</title>
        <authorList>
            <person name="Schwarz E.M."/>
            <person name="Hu Y."/>
            <person name="Antoshechkin I."/>
            <person name="Miller M.M."/>
            <person name="Sternberg P.W."/>
            <person name="Aroian R.V."/>
        </authorList>
    </citation>
    <scope>NUCLEOTIDE SEQUENCE</scope>
    <source>
        <strain evidence="8">HY135</strain>
    </source>
</reference>
<evidence type="ECO:0000256" key="3">
    <source>
        <dbReference type="ARBA" id="ARBA00023159"/>
    </source>
</evidence>
<keyword evidence="5 6" id="KW-0539">Nucleus</keyword>
<dbReference type="GO" id="GO:0006357">
    <property type="term" value="P:regulation of transcription by RNA polymerase II"/>
    <property type="evidence" value="ECO:0007669"/>
    <property type="project" value="TreeGrafter"/>
</dbReference>
<dbReference type="PANTHER" id="PTHR13381">
    <property type="entry name" value="RNA POLYMERASE II HOLOENZYME COMPONENT SRB7"/>
    <property type="match status" value="1"/>
</dbReference>
<evidence type="ECO:0000313" key="7">
    <source>
        <dbReference type="EMBL" id="EYB94980.1"/>
    </source>
</evidence>
<dbReference type="PANTHER" id="PTHR13381:SF0">
    <property type="entry name" value="MEDIATOR OF RNA POLYMERASE II TRANSCRIPTION SUBUNIT 21"/>
    <property type="match status" value="1"/>
</dbReference>
<evidence type="ECO:0000313" key="8">
    <source>
        <dbReference type="Proteomes" id="UP000024635"/>
    </source>
</evidence>
<evidence type="ECO:0000256" key="1">
    <source>
        <dbReference type="ARBA" id="ARBA00004123"/>
    </source>
</evidence>
<dbReference type="InterPro" id="IPR037212">
    <property type="entry name" value="Med7/Med21-like"/>
</dbReference>
<sequence length="166" mass="18706">MGRYVFSCRMSDRLTQLQDLINELASFMTNAIGVLQATAPPCDFDRSNPELEEETNCQLFAAHIARTAKDVEVLIDSFPIEDAGNGDTIEQLLQVDAERSKVARELECVVGEGLLVKGHRLPQPLFLLTLKSVTTVNTVRFIIIRSPSNFKFSREAAIWRISCYIW</sequence>
<comment type="similarity">
    <text evidence="6">Belongs to the Mediator complex subunit 21 family.</text>
</comment>
<keyword evidence="8" id="KW-1185">Reference proteome</keyword>
<name>A0A016SWZ1_9BILA</name>
<dbReference type="AlphaFoldDB" id="A0A016SWZ1"/>
<dbReference type="STRING" id="53326.A0A016SWZ1"/>
<evidence type="ECO:0000256" key="5">
    <source>
        <dbReference type="ARBA" id="ARBA00023242"/>
    </source>
</evidence>
<dbReference type="Proteomes" id="UP000024635">
    <property type="component" value="Unassembled WGS sequence"/>
</dbReference>
<comment type="subcellular location">
    <subcellularLocation>
        <location evidence="1 6">Nucleus</location>
    </subcellularLocation>
</comment>
<dbReference type="Pfam" id="PF11221">
    <property type="entry name" value="Med21"/>
    <property type="match status" value="1"/>
</dbReference>
<comment type="caution">
    <text evidence="7">The sequence shown here is derived from an EMBL/GenBank/DDBJ whole genome shotgun (WGS) entry which is preliminary data.</text>
</comment>
<dbReference type="OrthoDB" id="526653at2759"/>
<proteinExistence type="inferred from homology"/>
<protein>
    <recommendedName>
        <fullName evidence="6">Mediator of RNA polymerase II transcription subunit 21</fullName>
    </recommendedName>
</protein>
<evidence type="ECO:0000256" key="4">
    <source>
        <dbReference type="ARBA" id="ARBA00023163"/>
    </source>
</evidence>
<evidence type="ECO:0000256" key="2">
    <source>
        <dbReference type="ARBA" id="ARBA00023015"/>
    </source>
</evidence>
<dbReference type="InterPro" id="IPR021384">
    <property type="entry name" value="Mediator_Med21"/>
</dbReference>